<feature type="region of interest" description="Disordered" evidence="1">
    <location>
        <begin position="150"/>
        <end position="179"/>
    </location>
</feature>
<reference evidence="2 3" key="1">
    <citation type="journal article" date="2013" name="Genome Biol.">
        <title>Genomic analysis reveals key aspects of prokaryotic symbiosis in the phototrophic consortium "Chlorochromatium aggregatum".</title>
        <authorList>
            <person name="Liu Z."/>
            <person name="Muller J."/>
            <person name="Li T."/>
            <person name="Alvey R.M."/>
            <person name="Vogl K."/>
            <person name="Frigaard N.U."/>
            <person name="Rockwell N.C."/>
            <person name="Boyd E.S."/>
            <person name="Tomsho L.P."/>
            <person name="Schuster S.C."/>
            <person name="Henke P."/>
            <person name="Rohde M."/>
            <person name="Overmann J."/>
            <person name="Bryant D.A."/>
        </authorList>
    </citation>
    <scope>NUCLEOTIDE SEQUENCE [LARGE SCALE GENOMIC DNA]</scope>
    <source>
        <strain evidence="2">CR</strain>
    </source>
</reference>
<sequence length="179" mass="19717">MQLPTIDRIPGQRPISADAAAFSTGRVIPVPPVNTAPHGLTEPVATPSVINMINRSHQNELVPNDGDGIYAKVYDPSRVDPSRGGDPLDAQDPEAKTRRVSETEEAKEPPKPPLQELIINYLKSLWEASASAIQVQQQAKDELRIQPKEELQHLPKGEMSTEVFTYSPNKIQKAEKPLT</sequence>
<accession>U5N916</accession>
<feature type="compositionally biased region" description="Basic and acidic residues" evidence="1">
    <location>
        <begin position="93"/>
        <end position="110"/>
    </location>
</feature>
<protein>
    <submittedName>
        <fullName evidence="2">Uncharacterized protein</fullName>
    </submittedName>
</protein>
<organism evidence="2 3">
    <name type="scientific">Candidatus Symbiobacter mobilis CR</name>
    <dbReference type="NCBI Taxonomy" id="946483"/>
    <lineage>
        <taxon>Bacteria</taxon>
        <taxon>Pseudomonadati</taxon>
        <taxon>Pseudomonadota</taxon>
        <taxon>Betaproteobacteria</taxon>
        <taxon>Burkholderiales</taxon>
        <taxon>Comamonadaceae</taxon>
    </lineage>
</organism>
<dbReference type="HOGENOM" id="CLU_1500903_0_0_4"/>
<evidence type="ECO:0000313" key="3">
    <source>
        <dbReference type="Proteomes" id="UP000017184"/>
    </source>
</evidence>
<dbReference type="KEGG" id="cbx:Cenrod_1736"/>
<dbReference type="OrthoDB" id="8794637at2"/>
<dbReference type="AlphaFoldDB" id="U5N916"/>
<dbReference type="eggNOG" id="ENOG5033FA4">
    <property type="taxonomic scope" value="Bacteria"/>
</dbReference>
<dbReference type="RefSeq" id="WP_022774024.1">
    <property type="nucleotide sequence ID" value="NC_022576.1"/>
</dbReference>
<dbReference type="Proteomes" id="UP000017184">
    <property type="component" value="Chromosome"/>
</dbReference>
<name>U5N916_9BURK</name>
<gene>
    <name evidence="2" type="ORF">Cenrod_1736</name>
</gene>
<feature type="region of interest" description="Disordered" evidence="1">
    <location>
        <begin position="59"/>
        <end position="114"/>
    </location>
</feature>
<proteinExistence type="predicted"/>
<evidence type="ECO:0000256" key="1">
    <source>
        <dbReference type="SAM" id="MobiDB-lite"/>
    </source>
</evidence>
<dbReference type="EMBL" id="CP004885">
    <property type="protein sequence ID" value="AGX87820.1"/>
    <property type="molecule type" value="Genomic_DNA"/>
</dbReference>
<keyword evidence="3" id="KW-1185">Reference proteome</keyword>
<evidence type="ECO:0000313" key="2">
    <source>
        <dbReference type="EMBL" id="AGX87820.1"/>
    </source>
</evidence>